<keyword evidence="12" id="KW-1185">Reference proteome</keyword>
<evidence type="ECO:0000256" key="2">
    <source>
        <dbReference type="ARBA" id="ARBA00022552"/>
    </source>
</evidence>
<feature type="compositionally biased region" description="Basic residues" evidence="9">
    <location>
        <begin position="884"/>
        <end position="894"/>
    </location>
</feature>
<dbReference type="OrthoDB" id="2250022at2759"/>
<dbReference type="InterPro" id="IPR049559">
    <property type="entry name" value="Rrp6p-like_exo"/>
</dbReference>
<dbReference type="GO" id="GO:0005730">
    <property type="term" value="C:nucleolus"/>
    <property type="evidence" value="ECO:0007669"/>
    <property type="project" value="TreeGrafter"/>
</dbReference>
<dbReference type="GO" id="GO:0071044">
    <property type="term" value="P:histone mRNA catabolic process"/>
    <property type="evidence" value="ECO:0007669"/>
    <property type="project" value="TreeGrafter"/>
</dbReference>
<dbReference type="EMBL" id="JADFTS010000008">
    <property type="protein sequence ID" value="KAF9591239.1"/>
    <property type="molecule type" value="Genomic_DNA"/>
</dbReference>
<dbReference type="GO" id="GO:0071035">
    <property type="term" value="P:nuclear polyadenylation-dependent rRNA catabolic process"/>
    <property type="evidence" value="ECO:0007669"/>
    <property type="project" value="TreeGrafter"/>
</dbReference>
<dbReference type="GO" id="GO:0071036">
    <property type="term" value="P:nuclear polyadenylation-dependent snoRNA catabolic process"/>
    <property type="evidence" value="ECO:0007669"/>
    <property type="project" value="TreeGrafter"/>
</dbReference>
<dbReference type="AlphaFoldDB" id="A0A835H1E3"/>
<organism evidence="11 12">
    <name type="scientific">Coptis chinensis</name>
    <dbReference type="NCBI Taxonomy" id="261450"/>
    <lineage>
        <taxon>Eukaryota</taxon>
        <taxon>Viridiplantae</taxon>
        <taxon>Streptophyta</taxon>
        <taxon>Embryophyta</taxon>
        <taxon>Tracheophyta</taxon>
        <taxon>Spermatophyta</taxon>
        <taxon>Magnoliopsida</taxon>
        <taxon>Ranunculales</taxon>
        <taxon>Ranunculaceae</taxon>
        <taxon>Coptidoideae</taxon>
        <taxon>Coptis</taxon>
    </lineage>
</organism>
<dbReference type="GO" id="GO:0071051">
    <property type="term" value="P:poly(A)-dependent snoRNA 3'-end processing"/>
    <property type="evidence" value="ECO:0007669"/>
    <property type="project" value="TreeGrafter"/>
</dbReference>
<dbReference type="GO" id="GO:0000467">
    <property type="term" value="P:exonucleolytic trimming to generate mature 3'-end of 5.8S rRNA from tricistronic rRNA transcript (SSU-rRNA, 5.8S rRNA, LSU-rRNA)"/>
    <property type="evidence" value="ECO:0007669"/>
    <property type="project" value="InterPro"/>
</dbReference>
<dbReference type="InterPro" id="IPR002562">
    <property type="entry name" value="3'-5'_exonuclease_dom"/>
</dbReference>
<keyword evidence="4" id="KW-0378">Hydrolase</keyword>
<dbReference type="Proteomes" id="UP000631114">
    <property type="component" value="Unassembled WGS sequence"/>
</dbReference>
<dbReference type="GO" id="GO:0071038">
    <property type="term" value="P:TRAMP-dependent tRNA surveillance pathway"/>
    <property type="evidence" value="ECO:0007669"/>
    <property type="project" value="TreeGrafter"/>
</dbReference>
<evidence type="ECO:0000256" key="5">
    <source>
        <dbReference type="ARBA" id="ARBA00022835"/>
    </source>
</evidence>
<dbReference type="PROSITE" id="PS50967">
    <property type="entry name" value="HRDC"/>
    <property type="match status" value="1"/>
</dbReference>
<comment type="subcellular location">
    <subcellularLocation>
        <location evidence="1">Nucleus</location>
    </subcellularLocation>
</comment>
<feature type="compositionally biased region" description="Basic and acidic residues" evidence="9">
    <location>
        <begin position="900"/>
        <end position="911"/>
    </location>
</feature>
<dbReference type="GO" id="GO:0080188">
    <property type="term" value="P:gene silencing by siRNA-directed DNA methylation"/>
    <property type="evidence" value="ECO:0007669"/>
    <property type="project" value="UniProtKB-ARBA"/>
</dbReference>
<dbReference type="GO" id="GO:0000176">
    <property type="term" value="C:nuclear exosome (RNase complex)"/>
    <property type="evidence" value="ECO:0007669"/>
    <property type="project" value="InterPro"/>
</dbReference>
<reference evidence="11 12" key="1">
    <citation type="submission" date="2020-10" db="EMBL/GenBank/DDBJ databases">
        <title>The Coptis chinensis genome and diversification of protoberbering-type alkaloids.</title>
        <authorList>
            <person name="Wang B."/>
            <person name="Shu S."/>
            <person name="Song C."/>
            <person name="Liu Y."/>
        </authorList>
    </citation>
    <scope>NUCLEOTIDE SEQUENCE [LARGE SCALE GENOMIC DNA]</scope>
    <source>
        <strain evidence="11">HL-2020</strain>
        <tissue evidence="11">Leaf</tissue>
    </source>
</reference>
<dbReference type="PANTHER" id="PTHR12124">
    <property type="entry name" value="POLYMYOSITIS/SCLERODERMA AUTOANTIGEN-RELATED"/>
    <property type="match status" value="1"/>
</dbReference>
<comment type="similarity">
    <text evidence="8">Belongs to the exosome component 10/RRP6 family.</text>
</comment>
<dbReference type="GO" id="GO:0000175">
    <property type="term" value="F:3'-5'-RNA exonuclease activity"/>
    <property type="evidence" value="ECO:0007669"/>
    <property type="project" value="InterPro"/>
</dbReference>
<feature type="compositionally biased region" description="Basic and acidic residues" evidence="9">
    <location>
        <begin position="869"/>
        <end position="883"/>
    </location>
</feature>
<keyword evidence="6" id="KW-0269">Exonuclease</keyword>
<keyword evidence="2" id="KW-0698">rRNA processing</keyword>
<dbReference type="InterPro" id="IPR044876">
    <property type="entry name" value="HRDC_dom_sf"/>
</dbReference>
<dbReference type="GO" id="GO:0071037">
    <property type="term" value="P:nuclear polyadenylation-dependent snRNA catabolic process"/>
    <property type="evidence" value="ECO:0007669"/>
    <property type="project" value="TreeGrafter"/>
</dbReference>
<dbReference type="InterPro" id="IPR010997">
    <property type="entry name" value="HRDC-like_sf"/>
</dbReference>
<dbReference type="CDD" id="cd06147">
    <property type="entry name" value="Rrp6p_like_exo"/>
    <property type="match status" value="1"/>
</dbReference>
<dbReference type="SUPFAM" id="SSF47819">
    <property type="entry name" value="HRDC-like"/>
    <property type="match status" value="1"/>
</dbReference>
<name>A0A835H1E3_9MAGN</name>
<dbReference type="GO" id="GO:0003727">
    <property type="term" value="F:single-stranded RNA binding"/>
    <property type="evidence" value="ECO:0007669"/>
    <property type="project" value="TreeGrafter"/>
</dbReference>
<dbReference type="InterPro" id="IPR002121">
    <property type="entry name" value="HRDC_dom"/>
</dbReference>
<feature type="region of interest" description="Disordered" evidence="9">
    <location>
        <begin position="869"/>
        <end position="929"/>
    </location>
</feature>
<evidence type="ECO:0000313" key="11">
    <source>
        <dbReference type="EMBL" id="KAF9591239.1"/>
    </source>
</evidence>
<sequence length="929" mass="105692">MEIDSDSEQSKKKSETLHVLTSGSLSSSIAKLSTTSRGIPSNEDFHFYYNFNEFKNPIKELVKKTDSTLKQISSSTNEVLGKVYNFPDDVDDVYDWLVNINDEFFERFDVSADEFQKVRKMEEESGKRVCEVDDDESGFQLVYGKKKKKKKERDEGEKMRGSNSLVKTVTKDARTSGARARIPFHIPSITKPQYEFKIAVDNSNEPFEHVWLEKSEDGSKFIHPLEEFSELDFVDRHVGDVELVKPLPIESTPFKLVEEVNDLKELAAKLCDVNEFAVDLEHNHYRSFQGITCLMQISTRFEDFVVDTLKLHAYIGTYLREVFKDPSKKKVMHGADRDIEWLQRDFGIYVCNLFDTGQASRILKLERNSLEYLLRHFCEVTANKEYQNADWRLRPIPAEMLKYAREDTHYLLHIYDLMRVRLLEPSTSSENVDDLLLEVYKRSYDICMHFYEKEILTDNSYLYIYGLQGSDFNSEQLAVVAVLHRYPPRGLCEWRDGVARAEDESTGFILPNKALLDIARQMPVTAGKLRPLVRCRHPYVERNLGSVVSIIKRSIANASAFESVAEQLQQARTEMAPPQNVVVAAESEALATSEYPIEVESVSAEESISGESINRVGMEISKCEPTPNVKEEPLELANSTIENGRYGHNTLLVLSEEAGELNKVQNDHAVEVRKEMMVLTGRVSTEATVQVLKKPSRAFGALLGNSSSKRKLGSDRKVEIKVEQIKSSLTLPFQSFLGQSQQSEPILKADTNPLGTHSRQPVSLEADTTNAEDIIPLEDDMNDQEFLDVAPASKDDVEDGENCDVAVASQTGDKPMSLSELSSSFQECLQSMNQKKNNRKVDKPQQPESCLHLKPFDYVAAREQMKFGEHREDKDIKGEEGHKNLLHSKERRKNSASSRVPKDEGTKDFQQARRRMAFPPTGNRTATFR</sequence>
<dbReference type="InterPro" id="IPR012588">
    <property type="entry name" value="Exosome-assoc_fac_Rrp6_N"/>
</dbReference>
<accession>A0A835H1E3</accession>
<dbReference type="Gene3D" id="1.10.150.80">
    <property type="entry name" value="HRDC domain"/>
    <property type="match status" value="1"/>
</dbReference>
<evidence type="ECO:0000256" key="3">
    <source>
        <dbReference type="ARBA" id="ARBA00022722"/>
    </source>
</evidence>
<evidence type="ECO:0000256" key="4">
    <source>
        <dbReference type="ARBA" id="ARBA00022801"/>
    </source>
</evidence>
<evidence type="ECO:0000259" key="10">
    <source>
        <dbReference type="PROSITE" id="PS50967"/>
    </source>
</evidence>
<comment type="caution">
    <text evidence="11">The sequence shown here is derived from an EMBL/GenBank/DDBJ whole genome shotgun (WGS) entry which is preliminary data.</text>
</comment>
<keyword evidence="5" id="KW-0271">Exosome</keyword>
<dbReference type="GO" id="GO:0071039">
    <property type="term" value="P:nuclear polyadenylation-dependent CUT catabolic process"/>
    <property type="evidence" value="ECO:0007669"/>
    <property type="project" value="TreeGrafter"/>
</dbReference>
<proteinExistence type="inferred from homology"/>
<evidence type="ECO:0000256" key="9">
    <source>
        <dbReference type="SAM" id="MobiDB-lite"/>
    </source>
</evidence>
<evidence type="ECO:0000256" key="8">
    <source>
        <dbReference type="ARBA" id="ARBA00043957"/>
    </source>
</evidence>
<dbReference type="Pfam" id="PF00570">
    <property type="entry name" value="HRDC"/>
    <property type="match status" value="1"/>
</dbReference>
<dbReference type="FunFam" id="3.30.420.10:FF:000065">
    <property type="entry name" value="Protein RRP6-like 2 isoform A"/>
    <property type="match status" value="1"/>
</dbReference>
<dbReference type="Pfam" id="PF01612">
    <property type="entry name" value="DNA_pol_A_exo1"/>
    <property type="match status" value="1"/>
</dbReference>
<dbReference type="InterPro" id="IPR045092">
    <property type="entry name" value="Rrp6-like"/>
</dbReference>
<dbReference type="PANTHER" id="PTHR12124:SF47">
    <property type="entry name" value="EXOSOME COMPONENT 10"/>
    <property type="match status" value="1"/>
</dbReference>
<dbReference type="SMART" id="SM00474">
    <property type="entry name" value="35EXOc"/>
    <property type="match status" value="1"/>
</dbReference>
<evidence type="ECO:0000256" key="1">
    <source>
        <dbReference type="ARBA" id="ARBA00004123"/>
    </source>
</evidence>
<protein>
    <recommendedName>
        <fullName evidence="10">HRDC domain-containing protein</fullName>
    </recommendedName>
</protein>
<gene>
    <name evidence="11" type="ORF">IFM89_003190</name>
</gene>
<feature type="domain" description="HRDC" evidence="10">
    <location>
        <begin position="481"/>
        <end position="561"/>
    </location>
</feature>
<evidence type="ECO:0000256" key="7">
    <source>
        <dbReference type="ARBA" id="ARBA00023242"/>
    </source>
</evidence>
<evidence type="ECO:0000256" key="6">
    <source>
        <dbReference type="ARBA" id="ARBA00022839"/>
    </source>
</evidence>
<dbReference type="FunFam" id="1.10.150.80:FF:000001">
    <property type="entry name" value="Putative exosome component 10"/>
    <property type="match status" value="1"/>
</dbReference>
<dbReference type="GO" id="GO:0000166">
    <property type="term" value="F:nucleotide binding"/>
    <property type="evidence" value="ECO:0007669"/>
    <property type="project" value="InterPro"/>
</dbReference>
<dbReference type="InterPro" id="IPR036397">
    <property type="entry name" value="RNaseH_sf"/>
</dbReference>
<dbReference type="Gene3D" id="3.30.420.10">
    <property type="entry name" value="Ribonuclease H-like superfamily/Ribonuclease H"/>
    <property type="match status" value="1"/>
</dbReference>
<dbReference type="GO" id="GO:0071040">
    <property type="term" value="P:nuclear polyadenylation-dependent antisense transcript catabolic process"/>
    <property type="evidence" value="ECO:0007669"/>
    <property type="project" value="TreeGrafter"/>
</dbReference>
<keyword evidence="7" id="KW-0539">Nucleus</keyword>
<dbReference type="InterPro" id="IPR012337">
    <property type="entry name" value="RNaseH-like_sf"/>
</dbReference>
<evidence type="ECO:0000313" key="12">
    <source>
        <dbReference type="Proteomes" id="UP000631114"/>
    </source>
</evidence>
<dbReference type="SUPFAM" id="SSF53098">
    <property type="entry name" value="Ribonuclease H-like"/>
    <property type="match status" value="1"/>
</dbReference>
<keyword evidence="3" id="KW-0540">Nuclease</keyword>
<dbReference type="Pfam" id="PF08066">
    <property type="entry name" value="PMC2NT"/>
    <property type="match status" value="1"/>
</dbReference>